<gene>
    <name evidence="1" type="ORF">EYC82_11165</name>
</gene>
<accession>A0ABT3T773</accession>
<dbReference type="Proteomes" id="UP001143304">
    <property type="component" value="Unassembled WGS sequence"/>
</dbReference>
<evidence type="ECO:0000313" key="1">
    <source>
        <dbReference type="EMBL" id="MCX2977914.1"/>
    </source>
</evidence>
<organism evidence="1 2">
    <name type="scientific">Candidatus Marimicrobium litorale</name>
    <dbReference type="NCBI Taxonomy" id="2518991"/>
    <lineage>
        <taxon>Bacteria</taxon>
        <taxon>Pseudomonadati</taxon>
        <taxon>Pseudomonadota</taxon>
        <taxon>Gammaproteobacteria</taxon>
        <taxon>Cellvibrionales</taxon>
        <taxon>Halieaceae</taxon>
        <taxon>Marimicrobium</taxon>
    </lineage>
</organism>
<sequence length="95" mass="10623">MKKTTVLLLTGLAVVLWYWITAAQEDERDELEAHLAKNTEIMERCINLEKSMNAAAGISAVGGLEQDSKAACAEKHGMYYSEGQWRKIHVESNEP</sequence>
<comment type="caution">
    <text evidence="1">The sequence shown here is derived from an EMBL/GenBank/DDBJ whole genome shotgun (WGS) entry which is preliminary data.</text>
</comment>
<keyword evidence="2" id="KW-1185">Reference proteome</keyword>
<reference evidence="1" key="1">
    <citation type="submission" date="2019-02" db="EMBL/GenBank/DDBJ databases">
        <authorList>
            <person name="Li S.-H."/>
        </authorList>
    </citation>
    <scope>NUCLEOTIDE SEQUENCE</scope>
    <source>
        <strain evidence="1">IMCC11814</strain>
    </source>
</reference>
<proteinExistence type="predicted"/>
<name>A0ABT3T773_9GAMM</name>
<evidence type="ECO:0000313" key="2">
    <source>
        <dbReference type="Proteomes" id="UP001143304"/>
    </source>
</evidence>
<dbReference type="RefSeq" id="WP_279249618.1">
    <property type="nucleotide sequence ID" value="NZ_SHNO01000001.1"/>
</dbReference>
<protein>
    <submittedName>
        <fullName evidence="1">Uncharacterized protein</fullName>
    </submittedName>
</protein>
<dbReference type="EMBL" id="SHNO01000001">
    <property type="protein sequence ID" value="MCX2977914.1"/>
    <property type="molecule type" value="Genomic_DNA"/>
</dbReference>